<comment type="pathway">
    <text evidence="2">Lipid metabolism; fatty acid beta-oxidation.</text>
</comment>
<feature type="binding site" evidence="12">
    <location>
        <position position="147"/>
    </location>
    <ligand>
        <name>CoA</name>
        <dbReference type="ChEBI" id="CHEBI:57287"/>
    </ligand>
</feature>
<dbReference type="InterPro" id="IPR006108">
    <property type="entry name" value="3HC_DH_C"/>
</dbReference>
<dbReference type="GO" id="GO:0070403">
    <property type="term" value="F:NAD+ binding"/>
    <property type="evidence" value="ECO:0007669"/>
    <property type="project" value="InterPro"/>
</dbReference>
<name>A0A9W8KXZ0_9FUNG</name>
<dbReference type="PANTHER" id="PTHR43561:SF3">
    <property type="entry name" value="HYDROXYACYL-COENZYME A DEHYDROGENASE, MITOCHONDRIAL"/>
    <property type="match status" value="1"/>
</dbReference>
<comment type="caution">
    <text evidence="15">The sequence shown here is derived from an EMBL/GenBank/DDBJ whole genome shotgun (WGS) entry which is preliminary data.</text>
</comment>
<keyword evidence="5" id="KW-0560">Oxidoreductase</keyword>
<evidence type="ECO:0000256" key="3">
    <source>
        <dbReference type="ARBA" id="ARBA00009463"/>
    </source>
</evidence>
<feature type="domain" description="3-hydroxyacyl-CoA dehydrogenase NAD binding" evidence="14">
    <location>
        <begin position="35"/>
        <end position="211"/>
    </location>
</feature>
<dbReference type="SUPFAM" id="SSF51735">
    <property type="entry name" value="NAD(P)-binding Rossmann-fold domains"/>
    <property type="match status" value="1"/>
</dbReference>
<dbReference type="Pfam" id="PF02737">
    <property type="entry name" value="3HCDH_N"/>
    <property type="match status" value="1"/>
</dbReference>
<evidence type="ECO:0000256" key="6">
    <source>
        <dbReference type="ARBA" id="ARBA00023027"/>
    </source>
</evidence>
<comment type="subcellular location">
    <subcellularLocation>
        <location evidence="1">Mitochondrion matrix</location>
    </subcellularLocation>
</comment>
<evidence type="ECO:0000256" key="11">
    <source>
        <dbReference type="PIRSR" id="PIRSR000105-2"/>
    </source>
</evidence>
<sequence length="315" mass="34774">MSTNAKETALRRQKQLLSHLKGESAETDPKEQIKQVAVYGAGIMGGGIAQVVAQAGYKVTLWDIQQSDIDRGMQTIRNSLERLSKKQEIDPTSVLRRISTTTSQIQAAHAADLVIEAIVEDLKTKQQLLERLDKVAKPSCIFATNTSSLLVRDIAKTVSGARKARTVALHFFNPVAIMQLVEIANADGALLDLLKAFVRDIGKVPVVCRDTPGFIVNRLLVPYNNEARQMVERGDASIEDVDTAMRLGAGYPMGPFELMDMTGIDVGYHIMKGWYEGASGLQGDPRFKPSKEVEQMIKKNHLGHKTGRGYYTYTK</sequence>
<feature type="domain" description="3-hydroxyacyl-CoA dehydrogenase C-terminal" evidence="13">
    <location>
        <begin position="213"/>
        <end position="313"/>
    </location>
</feature>
<evidence type="ECO:0000313" key="15">
    <source>
        <dbReference type="EMBL" id="KAJ2675740.1"/>
    </source>
</evidence>
<evidence type="ECO:0000259" key="13">
    <source>
        <dbReference type="Pfam" id="PF00725"/>
    </source>
</evidence>
<dbReference type="InterPro" id="IPR022694">
    <property type="entry name" value="3-OHacyl-CoA_DH"/>
</dbReference>
<evidence type="ECO:0000256" key="9">
    <source>
        <dbReference type="ARBA" id="ARBA00049556"/>
    </source>
</evidence>
<feature type="binding site" evidence="12">
    <location>
        <position position="86"/>
    </location>
    <ligand>
        <name>CoA</name>
        <dbReference type="ChEBI" id="CHEBI:57287"/>
    </ligand>
</feature>
<dbReference type="Gene3D" id="1.10.1040.10">
    <property type="entry name" value="N-(1-d-carboxylethyl)-l-norvaline Dehydrogenase, domain 2"/>
    <property type="match status" value="1"/>
</dbReference>
<feature type="binding site" evidence="11">
    <location>
        <position position="173"/>
    </location>
    <ligand>
        <name>NAD(+)</name>
        <dbReference type="ChEBI" id="CHEBI:57540"/>
    </ligand>
</feature>
<reference evidence="15" key="1">
    <citation type="submission" date="2022-07" db="EMBL/GenBank/DDBJ databases">
        <title>Phylogenomic reconstructions and comparative analyses of Kickxellomycotina fungi.</title>
        <authorList>
            <person name="Reynolds N.K."/>
            <person name="Stajich J.E."/>
            <person name="Barry K."/>
            <person name="Grigoriev I.V."/>
            <person name="Crous P."/>
            <person name="Smith M.E."/>
        </authorList>
    </citation>
    <scope>NUCLEOTIDE SEQUENCE</scope>
    <source>
        <strain evidence="15">NRRL 3115</strain>
    </source>
</reference>
<dbReference type="PIRSF" id="PIRSF000105">
    <property type="entry name" value="HCDH"/>
    <property type="match status" value="1"/>
</dbReference>
<evidence type="ECO:0000259" key="14">
    <source>
        <dbReference type="Pfam" id="PF02737"/>
    </source>
</evidence>
<keyword evidence="6 11" id="KW-0520">NAD</keyword>
<dbReference type="SUPFAM" id="SSF48179">
    <property type="entry name" value="6-phosphogluconate dehydrogenase C-terminal domain-like"/>
    <property type="match status" value="1"/>
</dbReference>
<evidence type="ECO:0000256" key="4">
    <source>
        <dbReference type="ARBA" id="ARBA00022832"/>
    </source>
</evidence>
<feature type="binding site" evidence="11">
    <location>
        <position position="63"/>
    </location>
    <ligand>
        <name>NAD(+)</name>
        <dbReference type="ChEBI" id="CHEBI:57540"/>
    </ligand>
</feature>
<comment type="catalytic activity">
    <reaction evidence="9">
        <text>a (3S)-3-hydroxyacyl-CoA + NAD(+) = a 3-oxoacyl-CoA + NADH + H(+)</text>
        <dbReference type="Rhea" id="RHEA:22432"/>
        <dbReference type="ChEBI" id="CHEBI:15378"/>
        <dbReference type="ChEBI" id="CHEBI:57318"/>
        <dbReference type="ChEBI" id="CHEBI:57540"/>
        <dbReference type="ChEBI" id="CHEBI:57945"/>
        <dbReference type="ChEBI" id="CHEBI:90726"/>
        <dbReference type="EC" id="1.1.1.35"/>
    </reaction>
</comment>
<feature type="binding site" evidence="11">
    <location>
        <position position="120"/>
    </location>
    <ligand>
        <name>NAD(+)</name>
        <dbReference type="ChEBI" id="CHEBI:57540"/>
    </ligand>
</feature>
<dbReference type="InterPro" id="IPR013328">
    <property type="entry name" value="6PGD_dom2"/>
</dbReference>
<keyword evidence="4" id="KW-0276">Fatty acid metabolism</keyword>
<dbReference type="Proteomes" id="UP001151518">
    <property type="component" value="Unassembled WGS sequence"/>
</dbReference>
<dbReference type="Gene3D" id="3.40.50.720">
    <property type="entry name" value="NAD(P)-binding Rossmann-like Domain"/>
    <property type="match status" value="1"/>
</dbReference>
<dbReference type="GO" id="GO:0005759">
    <property type="term" value="C:mitochondrial matrix"/>
    <property type="evidence" value="ECO:0007669"/>
    <property type="project" value="UniProtKB-SubCell"/>
</dbReference>
<feature type="binding site" evidence="11">
    <location>
        <position position="147"/>
    </location>
    <ligand>
        <name>NAD(+)</name>
        <dbReference type="ChEBI" id="CHEBI:57540"/>
    </ligand>
</feature>
<feature type="binding site" evidence="12">
    <location>
        <position position="79"/>
    </location>
    <ligand>
        <name>CoA</name>
        <dbReference type="ChEBI" id="CHEBI:57287"/>
    </ligand>
</feature>
<dbReference type="OrthoDB" id="5958943at2759"/>
<keyword evidence="8" id="KW-0496">Mitochondrion</keyword>
<proteinExistence type="inferred from homology"/>
<evidence type="ECO:0000256" key="2">
    <source>
        <dbReference type="ARBA" id="ARBA00005005"/>
    </source>
</evidence>
<dbReference type="EMBL" id="JANBTW010000045">
    <property type="protein sequence ID" value="KAJ2675740.1"/>
    <property type="molecule type" value="Genomic_DNA"/>
</dbReference>
<dbReference type="InterPro" id="IPR052242">
    <property type="entry name" value="Mito_3-hydroxyacyl-CoA_DH"/>
</dbReference>
<evidence type="ECO:0000256" key="10">
    <source>
        <dbReference type="PIRSR" id="PIRSR000105-1"/>
    </source>
</evidence>
<gene>
    <name evidence="15" type="ORF">GGI25_003834</name>
</gene>
<feature type="binding site" evidence="11">
    <location>
        <position position="305"/>
    </location>
    <ligand>
        <name>NAD(+)</name>
        <dbReference type="ChEBI" id="CHEBI:57540"/>
    </ligand>
</feature>
<dbReference type="InterPro" id="IPR008927">
    <property type="entry name" value="6-PGluconate_DH-like_C_sf"/>
</dbReference>
<keyword evidence="7" id="KW-0443">Lipid metabolism</keyword>
<comment type="similarity">
    <text evidence="3">Belongs to the 3-hydroxyacyl-CoA dehydrogenase family.</text>
</comment>
<dbReference type="InterPro" id="IPR036291">
    <property type="entry name" value="NAD(P)-bd_dom_sf"/>
</dbReference>
<accession>A0A9W8KXZ0</accession>
<feature type="site" description="Important for catalytic activity" evidence="10">
    <location>
        <position position="170"/>
    </location>
</feature>
<dbReference type="FunFam" id="3.40.50.720:FF:000009">
    <property type="entry name" value="Fatty oxidation complex, alpha subunit"/>
    <property type="match status" value="1"/>
</dbReference>
<evidence type="ECO:0000256" key="5">
    <source>
        <dbReference type="ARBA" id="ARBA00023002"/>
    </source>
</evidence>
<evidence type="ECO:0000256" key="7">
    <source>
        <dbReference type="ARBA" id="ARBA00023098"/>
    </source>
</evidence>
<dbReference type="GO" id="GO:0006635">
    <property type="term" value="P:fatty acid beta-oxidation"/>
    <property type="evidence" value="ECO:0007669"/>
    <property type="project" value="TreeGrafter"/>
</dbReference>
<dbReference type="Pfam" id="PF00725">
    <property type="entry name" value="3HCDH"/>
    <property type="match status" value="1"/>
</dbReference>
<evidence type="ECO:0000256" key="12">
    <source>
        <dbReference type="PIRSR" id="PIRSR000105-3"/>
    </source>
</evidence>
<evidence type="ECO:0008006" key="17">
    <source>
        <dbReference type="Google" id="ProtNLM"/>
    </source>
</evidence>
<evidence type="ECO:0000256" key="1">
    <source>
        <dbReference type="ARBA" id="ARBA00004305"/>
    </source>
</evidence>
<dbReference type="PANTHER" id="PTHR43561">
    <property type="match status" value="1"/>
</dbReference>
<dbReference type="GO" id="GO:0003857">
    <property type="term" value="F:(3S)-3-hydroxyacyl-CoA dehydrogenase (NAD+) activity"/>
    <property type="evidence" value="ECO:0007669"/>
    <property type="project" value="UniProtKB-EC"/>
</dbReference>
<feature type="binding site" evidence="11">
    <location>
        <position position="125"/>
    </location>
    <ligand>
        <name>NAD(+)</name>
        <dbReference type="ChEBI" id="CHEBI:57540"/>
    </ligand>
</feature>
<protein>
    <recommendedName>
        <fullName evidence="17">3-hydroxyacyl-CoA dehydrogenase</fullName>
    </recommendedName>
</protein>
<evidence type="ECO:0000313" key="16">
    <source>
        <dbReference type="Proteomes" id="UP001151518"/>
    </source>
</evidence>
<evidence type="ECO:0000256" key="8">
    <source>
        <dbReference type="ARBA" id="ARBA00023128"/>
    </source>
</evidence>
<feature type="binding site" evidence="11">
    <location>
        <begin position="40"/>
        <end position="45"/>
    </location>
    <ligand>
        <name>NAD(+)</name>
        <dbReference type="ChEBI" id="CHEBI:57540"/>
    </ligand>
</feature>
<dbReference type="AlphaFoldDB" id="A0A9W8KXZ0"/>
<dbReference type="InterPro" id="IPR006176">
    <property type="entry name" value="3-OHacyl-CoA_DH_NAD-bd"/>
</dbReference>
<organism evidence="15 16">
    <name type="scientific">Coemansia spiralis</name>
    <dbReference type="NCBI Taxonomy" id="417178"/>
    <lineage>
        <taxon>Eukaryota</taxon>
        <taxon>Fungi</taxon>
        <taxon>Fungi incertae sedis</taxon>
        <taxon>Zoopagomycota</taxon>
        <taxon>Kickxellomycotina</taxon>
        <taxon>Kickxellomycetes</taxon>
        <taxon>Kickxellales</taxon>
        <taxon>Kickxellaceae</taxon>
        <taxon>Coemansia</taxon>
    </lineage>
</organism>